<keyword evidence="5 8" id="KW-0460">Magnesium</keyword>
<reference evidence="10 11" key="1">
    <citation type="submission" date="2021-12" db="EMBL/GenBank/DDBJ databases">
        <title>Genome sequencing of bacteria with rrn-lacking chromosome and rrn-plasmid.</title>
        <authorList>
            <person name="Anda M."/>
            <person name="Iwasaki W."/>
        </authorList>
    </citation>
    <scope>NUCLEOTIDE SEQUENCE [LARGE SCALE GENOMIC DNA]</scope>
    <source>
        <strain evidence="10 11">NBRC 15940</strain>
    </source>
</reference>
<evidence type="ECO:0000259" key="9">
    <source>
        <dbReference type="Pfam" id="PF12804"/>
    </source>
</evidence>
<feature type="binding site" evidence="8">
    <location>
        <position position="273"/>
    </location>
    <ligand>
        <name>Mg(2+)</name>
        <dbReference type="ChEBI" id="CHEBI:18420"/>
    </ligand>
</feature>
<comment type="cofactor">
    <cofactor evidence="8">
        <name>Mg(2+)</name>
        <dbReference type="ChEBI" id="CHEBI:18420"/>
    </cofactor>
</comment>
<keyword evidence="4 8" id="KW-0547">Nucleotide-binding</keyword>
<name>A0AAN4VZM2_9BACT</name>
<organism evidence="10 11">
    <name type="scientific">Persicobacter diffluens</name>
    <dbReference type="NCBI Taxonomy" id="981"/>
    <lineage>
        <taxon>Bacteria</taxon>
        <taxon>Pseudomonadati</taxon>
        <taxon>Bacteroidota</taxon>
        <taxon>Cytophagia</taxon>
        <taxon>Cytophagales</taxon>
        <taxon>Persicobacteraceae</taxon>
        <taxon>Persicobacter</taxon>
    </lineage>
</organism>
<dbReference type="InterPro" id="IPR029044">
    <property type="entry name" value="Nucleotide-diphossugar_trans"/>
</dbReference>
<feature type="binding site" evidence="8">
    <location>
        <begin position="187"/>
        <end position="189"/>
    </location>
    <ligand>
        <name>GTP</name>
        <dbReference type="ChEBI" id="CHEBI:37565"/>
    </ligand>
</feature>
<protein>
    <recommendedName>
        <fullName evidence="8">Probable molybdenum cofactor guanylyltransferase</fullName>
        <shortName evidence="8">MoCo guanylyltransferase</shortName>
        <ecNumber evidence="8">2.7.7.77</ecNumber>
    </recommendedName>
    <alternativeName>
        <fullName evidence="8">GTP:molybdopterin guanylyltransferase</fullName>
    </alternativeName>
    <alternativeName>
        <fullName evidence="8">Mo-MPT guanylyltransferase</fullName>
    </alternativeName>
    <alternativeName>
        <fullName evidence="8">Molybdopterin guanylyltransferase</fullName>
    </alternativeName>
    <alternativeName>
        <fullName evidence="8">Molybdopterin-guanine dinucleotide synthase</fullName>
        <shortName evidence="8">MGD synthase</shortName>
    </alternativeName>
</protein>
<keyword evidence="11" id="KW-1185">Reference proteome</keyword>
<dbReference type="Proteomes" id="UP001310022">
    <property type="component" value="Unassembled WGS sequence"/>
</dbReference>
<feature type="binding site" evidence="8">
    <location>
        <position position="273"/>
    </location>
    <ligand>
        <name>GTP</name>
        <dbReference type="ChEBI" id="CHEBI:37565"/>
    </ligand>
</feature>
<dbReference type="PANTHER" id="PTHR19136">
    <property type="entry name" value="MOLYBDENUM COFACTOR GUANYLYLTRANSFERASE"/>
    <property type="match status" value="1"/>
</dbReference>
<dbReference type="Gene3D" id="3.90.550.10">
    <property type="entry name" value="Spore Coat Polysaccharide Biosynthesis Protein SpsA, Chain A"/>
    <property type="match status" value="1"/>
</dbReference>
<evidence type="ECO:0000256" key="8">
    <source>
        <dbReference type="HAMAP-Rule" id="MF_00316"/>
    </source>
</evidence>
<dbReference type="InterPro" id="IPR025877">
    <property type="entry name" value="MobA-like_NTP_Trfase"/>
</dbReference>
<dbReference type="HAMAP" id="MF_00316">
    <property type="entry name" value="MobA"/>
    <property type="match status" value="1"/>
</dbReference>
<keyword evidence="2 8" id="KW-0808">Transferase</keyword>
<accession>A0AAN4VZM2</accession>
<comment type="caution">
    <text evidence="8">Lacks conserved residue(s) required for the propagation of feature annotation.</text>
</comment>
<evidence type="ECO:0000313" key="11">
    <source>
        <dbReference type="Proteomes" id="UP001310022"/>
    </source>
</evidence>
<dbReference type="GO" id="GO:0061603">
    <property type="term" value="F:molybdenum cofactor guanylyltransferase activity"/>
    <property type="evidence" value="ECO:0007669"/>
    <property type="project" value="UniProtKB-EC"/>
</dbReference>
<dbReference type="RefSeq" id="WP_338237924.1">
    <property type="nucleotide sequence ID" value="NZ_BQKE01000002.1"/>
</dbReference>
<evidence type="ECO:0000256" key="2">
    <source>
        <dbReference type="ARBA" id="ARBA00022679"/>
    </source>
</evidence>
<evidence type="ECO:0000313" key="10">
    <source>
        <dbReference type="EMBL" id="GJM62678.1"/>
    </source>
</evidence>
<dbReference type="EMBL" id="BQKE01000002">
    <property type="protein sequence ID" value="GJM62678.1"/>
    <property type="molecule type" value="Genomic_DNA"/>
</dbReference>
<evidence type="ECO:0000256" key="6">
    <source>
        <dbReference type="ARBA" id="ARBA00023134"/>
    </source>
</evidence>
<dbReference type="GO" id="GO:0005525">
    <property type="term" value="F:GTP binding"/>
    <property type="evidence" value="ECO:0007669"/>
    <property type="project" value="UniProtKB-UniRule"/>
</dbReference>
<keyword evidence="1 8" id="KW-0963">Cytoplasm</keyword>
<keyword evidence="7 8" id="KW-0501">Molybdenum cofactor biosynthesis</keyword>
<evidence type="ECO:0000256" key="7">
    <source>
        <dbReference type="ARBA" id="ARBA00023150"/>
    </source>
</evidence>
<comment type="caution">
    <text evidence="10">The sequence shown here is derived from an EMBL/GenBank/DDBJ whole genome shotgun (WGS) entry which is preliminary data.</text>
</comment>
<dbReference type="AlphaFoldDB" id="A0AAN4VZM2"/>
<gene>
    <name evidence="8" type="primary">mobA</name>
    <name evidence="10" type="ORF">PEDI_32300</name>
</gene>
<comment type="function">
    <text evidence="8">Transfers a GMP moiety from GTP to Mo-molybdopterin (Mo-MPT) cofactor (Moco or molybdenum cofactor) to form Mo-molybdopterin guanine dinucleotide (Mo-MGD) cofactor.</text>
</comment>
<feature type="binding site" evidence="8">
    <location>
        <position position="199"/>
    </location>
    <ligand>
        <name>GTP</name>
        <dbReference type="ChEBI" id="CHEBI:37565"/>
    </ligand>
</feature>
<proteinExistence type="inferred from homology"/>
<evidence type="ECO:0000256" key="1">
    <source>
        <dbReference type="ARBA" id="ARBA00022490"/>
    </source>
</evidence>
<dbReference type="PANTHER" id="PTHR19136:SF81">
    <property type="entry name" value="MOLYBDENUM COFACTOR GUANYLYLTRANSFERASE"/>
    <property type="match status" value="1"/>
</dbReference>
<comment type="similarity">
    <text evidence="8">Belongs to the MobA family.</text>
</comment>
<keyword evidence="3 8" id="KW-0479">Metal-binding</keyword>
<sequence>MTSKWTKHAALTRPAIGKYHRFEIALMGAPCGIIKEWAAKFAQSWHQEKTAFLDMEHHPEARLSPYYQLWNHQQSYFDLQSDDFPSDFALKIALQENDRLLINGNHFLGAQQVVFIDPKKNVAKHAEKLTAPLMVIIREGVDEIPEAIQSKLQADTPVFKEAQEEEILNFIQAWSLLKKAPLKGLVLTGGKSQRMGEDKSQQNYTGKKQWEKGIELLKPFCQEVFISCNAQQKEQYPGQNLIIDRFLGLGPMGGILSAFQADPDAAWLVIAVDLPLLNEQTLSTLVEHRQSGKVATCFKIEDRPFPEPLITIYEPRAYVKLLQYMSLGYSCPRKLVINENCEVIPLADGTNLTNANTPGDKAEILKNIQP</sequence>
<keyword evidence="6 8" id="KW-0342">GTP-binding</keyword>
<feature type="domain" description="MobA-like NTP transferase" evidence="9">
    <location>
        <begin position="184"/>
        <end position="324"/>
    </location>
</feature>
<dbReference type="CDD" id="cd02503">
    <property type="entry name" value="MobA"/>
    <property type="match status" value="1"/>
</dbReference>
<dbReference type="Pfam" id="PF12804">
    <property type="entry name" value="NTP_transf_3"/>
    <property type="match status" value="1"/>
</dbReference>
<feature type="binding site" evidence="8">
    <location>
        <position position="244"/>
    </location>
    <ligand>
        <name>GTP</name>
        <dbReference type="ChEBI" id="CHEBI:37565"/>
    </ligand>
</feature>
<dbReference type="InterPro" id="IPR013482">
    <property type="entry name" value="Molybde_CF_guanTrfase"/>
</dbReference>
<comment type="domain">
    <text evidence="8">The N-terminal domain determines nucleotide recognition and specific binding, while the C-terminal domain determines the specific binding to the target protein.</text>
</comment>
<comment type="subcellular location">
    <subcellularLocation>
        <location evidence="8">Cytoplasm</location>
    </subcellularLocation>
</comment>
<dbReference type="GO" id="GO:0006777">
    <property type="term" value="P:Mo-molybdopterin cofactor biosynthetic process"/>
    <property type="evidence" value="ECO:0007669"/>
    <property type="project" value="UniProtKB-KW"/>
</dbReference>
<evidence type="ECO:0000256" key="3">
    <source>
        <dbReference type="ARBA" id="ARBA00022723"/>
    </source>
</evidence>
<dbReference type="SUPFAM" id="SSF53448">
    <property type="entry name" value="Nucleotide-diphospho-sugar transferases"/>
    <property type="match status" value="1"/>
</dbReference>
<comment type="catalytic activity">
    <reaction evidence="8">
        <text>Mo-molybdopterin + GTP + H(+) = Mo-molybdopterin guanine dinucleotide + diphosphate</text>
        <dbReference type="Rhea" id="RHEA:34243"/>
        <dbReference type="ChEBI" id="CHEBI:15378"/>
        <dbReference type="ChEBI" id="CHEBI:33019"/>
        <dbReference type="ChEBI" id="CHEBI:37565"/>
        <dbReference type="ChEBI" id="CHEBI:71302"/>
        <dbReference type="ChEBI" id="CHEBI:71310"/>
        <dbReference type="EC" id="2.7.7.77"/>
    </reaction>
</comment>
<dbReference type="GO" id="GO:0005737">
    <property type="term" value="C:cytoplasm"/>
    <property type="evidence" value="ECO:0007669"/>
    <property type="project" value="UniProtKB-SubCell"/>
</dbReference>
<evidence type="ECO:0000256" key="5">
    <source>
        <dbReference type="ARBA" id="ARBA00022842"/>
    </source>
</evidence>
<evidence type="ECO:0000256" key="4">
    <source>
        <dbReference type="ARBA" id="ARBA00022741"/>
    </source>
</evidence>
<dbReference type="EC" id="2.7.7.77" evidence="8"/>
<dbReference type="GO" id="GO:0046872">
    <property type="term" value="F:metal ion binding"/>
    <property type="evidence" value="ECO:0007669"/>
    <property type="project" value="UniProtKB-KW"/>
</dbReference>